<name>A0A2H9T1K4_9BACT</name>
<evidence type="ECO:0000313" key="1">
    <source>
        <dbReference type="EMBL" id="PJE69559.1"/>
    </source>
</evidence>
<evidence type="ECO:0008006" key="3">
    <source>
        <dbReference type="Google" id="ProtNLM"/>
    </source>
</evidence>
<dbReference type="Proteomes" id="UP000236946">
    <property type="component" value="Unassembled WGS sequence"/>
</dbReference>
<dbReference type="AlphaFoldDB" id="A0A2H9T1K4"/>
<evidence type="ECO:0000313" key="2">
    <source>
        <dbReference type="Proteomes" id="UP000236946"/>
    </source>
</evidence>
<sequence>MPNIELHGYVDGEAQNLRKAIFELFKDEQFVGEMVVTIVNSQVRDAKGRSQPFIRVASTRATYIRKLLKKLKTLGEDIEHLKLEAFYPKSG</sequence>
<protein>
    <recommendedName>
        <fullName evidence="3">OmpA-like domain-containing protein</fullName>
    </recommendedName>
</protein>
<organism evidence="1 2">
    <name type="scientific">Candidatus Staskawiczbacteria bacterium CG10_big_fil_rev_8_21_14_0_10_38_10</name>
    <dbReference type="NCBI Taxonomy" id="1974891"/>
    <lineage>
        <taxon>Bacteria</taxon>
        <taxon>Candidatus Staskawicziibacteriota</taxon>
    </lineage>
</organism>
<comment type="caution">
    <text evidence="1">The sequence shown here is derived from an EMBL/GenBank/DDBJ whole genome shotgun (WGS) entry which is preliminary data.</text>
</comment>
<accession>A0A2H9T1K4</accession>
<reference evidence="2" key="1">
    <citation type="submission" date="2017-09" db="EMBL/GenBank/DDBJ databases">
        <title>Depth-based differentiation of microbial function through sediment-hosted aquifers and enrichment of novel symbionts in the deep terrestrial subsurface.</title>
        <authorList>
            <person name="Probst A.J."/>
            <person name="Ladd B."/>
            <person name="Jarett J.K."/>
            <person name="Geller-Mcgrath D.E."/>
            <person name="Sieber C.M.K."/>
            <person name="Emerson J.B."/>
            <person name="Anantharaman K."/>
            <person name="Thomas B.C."/>
            <person name="Malmstrom R."/>
            <person name="Stieglmeier M."/>
            <person name="Klingl A."/>
            <person name="Woyke T."/>
            <person name="Ryan C.M."/>
            <person name="Banfield J.F."/>
        </authorList>
    </citation>
    <scope>NUCLEOTIDE SEQUENCE [LARGE SCALE GENOMIC DNA]</scope>
</reference>
<gene>
    <name evidence="1" type="ORF">COU98_01335</name>
</gene>
<proteinExistence type="predicted"/>
<dbReference type="EMBL" id="PFEN01000022">
    <property type="protein sequence ID" value="PJE69559.1"/>
    <property type="molecule type" value="Genomic_DNA"/>
</dbReference>